<evidence type="ECO:0000313" key="3">
    <source>
        <dbReference type="Proteomes" id="UP001180754"/>
    </source>
</evidence>
<evidence type="ECO:0000313" key="2">
    <source>
        <dbReference type="EMBL" id="MDT0541238.1"/>
    </source>
</evidence>
<feature type="compositionally biased region" description="Polar residues" evidence="1">
    <location>
        <begin position="60"/>
        <end position="69"/>
    </location>
</feature>
<organism evidence="2 3">
    <name type="scientific">Streptomyces lonegramiae</name>
    <dbReference type="NCBI Taxonomy" id="3075524"/>
    <lineage>
        <taxon>Bacteria</taxon>
        <taxon>Bacillati</taxon>
        <taxon>Actinomycetota</taxon>
        <taxon>Actinomycetes</taxon>
        <taxon>Kitasatosporales</taxon>
        <taxon>Streptomycetaceae</taxon>
        <taxon>Streptomyces</taxon>
    </lineage>
</organism>
<feature type="region of interest" description="Disordered" evidence="1">
    <location>
        <begin position="44"/>
        <end position="97"/>
    </location>
</feature>
<proteinExistence type="predicted"/>
<protein>
    <submittedName>
        <fullName evidence="2">Uncharacterized protein</fullName>
    </submittedName>
</protein>
<comment type="caution">
    <text evidence="2">The sequence shown here is derived from an EMBL/GenBank/DDBJ whole genome shotgun (WGS) entry which is preliminary data.</text>
</comment>
<evidence type="ECO:0000256" key="1">
    <source>
        <dbReference type="SAM" id="MobiDB-lite"/>
    </source>
</evidence>
<sequence length="97" mass="10289">MIEVVVGENHMGNVLRALAHRGELVDDGLSPLAAGDREIADVPETASRPYSGPPKLSGASPVSINTRPCSCSIRKVGTERSRMPLPSTMTSPAAMYR</sequence>
<keyword evidence="3" id="KW-1185">Reference proteome</keyword>
<dbReference type="Proteomes" id="UP001180754">
    <property type="component" value="Unassembled WGS sequence"/>
</dbReference>
<gene>
    <name evidence="2" type="ORF">RND15_00695</name>
</gene>
<dbReference type="RefSeq" id="WP_311721497.1">
    <property type="nucleotide sequence ID" value="NZ_JAVRFD010000001.1"/>
</dbReference>
<name>A0ABU2X5Q4_9ACTN</name>
<accession>A0ABU2X5Q4</accession>
<dbReference type="EMBL" id="JAVRFD010000001">
    <property type="protein sequence ID" value="MDT0541238.1"/>
    <property type="molecule type" value="Genomic_DNA"/>
</dbReference>
<reference evidence="2" key="1">
    <citation type="submission" date="2024-05" db="EMBL/GenBank/DDBJ databases">
        <title>30 novel species of actinomycetes from the DSMZ collection.</title>
        <authorList>
            <person name="Nouioui I."/>
        </authorList>
    </citation>
    <scope>NUCLEOTIDE SEQUENCE</scope>
    <source>
        <strain evidence="2">DSM 41529</strain>
    </source>
</reference>